<dbReference type="GO" id="GO:0004252">
    <property type="term" value="F:serine-type endopeptidase activity"/>
    <property type="evidence" value="ECO:0007669"/>
    <property type="project" value="UniProtKB-UniRule"/>
</dbReference>
<feature type="domain" description="Peptidase S9 prolyl oligopeptidase catalytic" evidence="8">
    <location>
        <begin position="484"/>
        <end position="707"/>
    </location>
</feature>
<keyword evidence="5 7" id="KW-0378">Hydrolase</keyword>
<evidence type="ECO:0000313" key="10">
    <source>
        <dbReference type="Proteomes" id="UP000050741"/>
    </source>
</evidence>
<name>A0A183BKL7_GLOPA</name>
<organism evidence="10 11">
    <name type="scientific">Globodera pallida</name>
    <name type="common">Potato cyst nematode worm</name>
    <name type="synonym">Heterodera pallida</name>
    <dbReference type="NCBI Taxonomy" id="36090"/>
    <lineage>
        <taxon>Eukaryota</taxon>
        <taxon>Metazoa</taxon>
        <taxon>Ecdysozoa</taxon>
        <taxon>Nematoda</taxon>
        <taxon>Chromadorea</taxon>
        <taxon>Rhabditida</taxon>
        <taxon>Tylenchina</taxon>
        <taxon>Tylenchomorpha</taxon>
        <taxon>Tylenchoidea</taxon>
        <taxon>Heteroderidae</taxon>
        <taxon>Heteroderinae</taxon>
        <taxon>Globodera</taxon>
    </lineage>
</organism>
<evidence type="ECO:0000259" key="8">
    <source>
        <dbReference type="Pfam" id="PF00326"/>
    </source>
</evidence>
<dbReference type="InterPro" id="IPR023302">
    <property type="entry name" value="Pept_S9A_N"/>
</dbReference>
<evidence type="ECO:0000256" key="4">
    <source>
        <dbReference type="ARBA" id="ARBA00022670"/>
    </source>
</evidence>
<dbReference type="AlphaFoldDB" id="A0A183BKL7"/>
<dbReference type="PRINTS" id="PR00862">
    <property type="entry name" value="PROLIGOPTASE"/>
</dbReference>
<dbReference type="Gene3D" id="2.130.10.120">
    <property type="entry name" value="Prolyl oligopeptidase, N-terminal domain"/>
    <property type="match status" value="1"/>
</dbReference>
<reference evidence="11" key="3">
    <citation type="submission" date="2016-06" db="UniProtKB">
        <authorList>
            <consortium name="WormBaseParasite"/>
        </authorList>
    </citation>
    <scope>IDENTIFICATION</scope>
</reference>
<accession>A0A183BKL7</accession>
<evidence type="ECO:0000313" key="11">
    <source>
        <dbReference type="WBParaSite" id="GPLIN_000114800"/>
    </source>
</evidence>
<evidence type="ECO:0000259" key="9">
    <source>
        <dbReference type="Pfam" id="PF02897"/>
    </source>
</evidence>
<comment type="similarity">
    <text evidence="2 7">Belongs to the peptidase S9A family.</text>
</comment>
<dbReference type="PANTHER" id="PTHR42881:SF2">
    <property type="entry name" value="PROLYL ENDOPEPTIDASE"/>
    <property type="match status" value="1"/>
</dbReference>
<dbReference type="Pfam" id="PF00326">
    <property type="entry name" value="Peptidase_S9"/>
    <property type="match status" value="1"/>
</dbReference>
<dbReference type="GO" id="GO:0006508">
    <property type="term" value="P:proteolysis"/>
    <property type="evidence" value="ECO:0007669"/>
    <property type="project" value="UniProtKB-KW"/>
</dbReference>
<dbReference type="EC" id="3.4.21.-" evidence="7"/>
<reference evidence="10" key="2">
    <citation type="submission" date="2014-05" db="EMBL/GenBank/DDBJ databases">
        <title>The genome and life-stage specific transcriptomes of Globodera pallida elucidate key aspects of plant parasitism by a cyst nematode.</title>
        <authorList>
            <person name="Cotton J.A."/>
            <person name="Lilley C.J."/>
            <person name="Jones L.M."/>
            <person name="Kikuchi T."/>
            <person name="Reid A.J."/>
            <person name="Thorpe P."/>
            <person name="Tsai I.J."/>
            <person name="Beasley H."/>
            <person name="Blok V."/>
            <person name="Cock P.J.A."/>
            <person name="Van den Akker S.E."/>
            <person name="Holroyd N."/>
            <person name="Hunt M."/>
            <person name="Mantelin S."/>
            <person name="Naghra H."/>
            <person name="Pain A."/>
            <person name="Palomares-Rius J.E."/>
            <person name="Zarowiecki M."/>
            <person name="Berriman M."/>
            <person name="Jones J.T."/>
            <person name="Urwin P.E."/>
        </authorList>
    </citation>
    <scope>NUCLEOTIDE SEQUENCE [LARGE SCALE GENOMIC DNA]</scope>
    <source>
        <strain evidence="10">Lindley</strain>
    </source>
</reference>
<dbReference type="Gene3D" id="3.40.50.1820">
    <property type="entry name" value="alpha/beta hydrolase"/>
    <property type="match status" value="2"/>
</dbReference>
<feature type="domain" description="Peptidase S9A N-terminal" evidence="9">
    <location>
        <begin position="144"/>
        <end position="411"/>
    </location>
</feature>
<dbReference type="InterPro" id="IPR029058">
    <property type="entry name" value="AB_hydrolase_fold"/>
</dbReference>
<evidence type="ECO:0000256" key="6">
    <source>
        <dbReference type="ARBA" id="ARBA00022825"/>
    </source>
</evidence>
<dbReference type="InterPro" id="IPR051167">
    <property type="entry name" value="Prolyl_oligopep/macrocyclase"/>
</dbReference>
<dbReference type="FunFam" id="3.40.50.1820:FF:000005">
    <property type="entry name" value="Prolyl endopeptidase"/>
    <property type="match status" value="1"/>
</dbReference>
<evidence type="ECO:0000256" key="1">
    <source>
        <dbReference type="ARBA" id="ARBA00001070"/>
    </source>
</evidence>
<evidence type="ECO:0000256" key="3">
    <source>
        <dbReference type="ARBA" id="ARBA00016310"/>
    </source>
</evidence>
<reference evidence="10" key="1">
    <citation type="submission" date="2013-12" db="EMBL/GenBank/DDBJ databases">
        <authorList>
            <person name="Aslett M."/>
        </authorList>
    </citation>
    <scope>NUCLEOTIDE SEQUENCE [LARGE SCALE GENOMIC DNA]</scope>
    <source>
        <strain evidence="10">Lindley</strain>
    </source>
</reference>
<keyword evidence="10" id="KW-1185">Reference proteome</keyword>
<comment type="catalytic activity">
    <reaction evidence="1">
        <text>Hydrolysis of Pro-|-Xaa &gt;&gt; Ala-|-Xaa in oligopeptides.</text>
        <dbReference type="EC" id="3.4.21.26"/>
    </reaction>
</comment>
<sequence>MTSSAASAAQFQSEANLLTFDPTVTEIKPRCYPQALRGNVSDNYHGTTVFDPYRALEDPDAEDTKKFVTQLNSLSEPFLEACPVRDKLREKLTKLWDYEKFSCTSIRGDFFYYYHNTGLQTEVLGRERHSFPRPEYFFGRRHNRTFKMCSGEELSDRIPGVKFSGIAWLHDNSGLFYSSYPELRNAAEGPTTSSTKKHEFHSIYFHKMGTDSKEDILVAQSRENPDKMLGAEVSDDGRFLFVTVRNGCDPKNQLFYYDLSFAGYKITEKIELLPLFDKCDAEYEIMDSDENTALILTNHEAPMFKLVRVKLGSNGGKNQNELWQVVVGEDELRKLEWAAPVDKDKLIVCYMEDVKNTIYIHAIDDGRMLYQMPLPIGSLSGVFARKSMSKIFVGFESFLVPTVVFHGDFSNCPSRESPVELREIRRINVPGLDYNAFEAKQVFYPSKDGTQIPMYVVHRKDMQLDGSNATILNGYGGFSISQLPSFSVSRLMLVQHFGFVWATANIRGGSEYGEKWHEAGMRDRKQTVFDDFISAAEFLISNKYTCNKKLAIHGGSNGGLLTAACCQQRPDLFAAVVTRVGVLDMLRFNKFTIGAAWVKEFGDPDEPGDFPFIYEYSPLHRLSLTPGKNWPATLLMSADHDDRVVPLHTLKYIAQLYHLLRTEAEEWQRKPVLARIEVKAGHGAGKPTAKMIAELVDLYCFLQRVLELKWNE</sequence>
<dbReference type="GO" id="GO:0070012">
    <property type="term" value="F:oligopeptidase activity"/>
    <property type="evidence" value="ECO:0007669"/>
    <property type="project" value="TreeGrafter"/>
</dbReference>
<evidence type="ECO:0000256" key="2">
    <source>
        <dbReference type="ARBA" id="ARBA00005228"/>
    </source>
</evidence>
<keyword evidence="6 7" id="KW-0720">Serine protease</keyword>
<dbReference type="WBParaSite" id="GPLIN_000114800">
    <property type="protein sequence ID" value="GPLIN_000114800"/>
    <property type="gene ID" value="GPLIN_000114800"/>
</dbReference>
<dbReference type="InterPro" id="IPR002471">
    <property type="entry name" value="Pept_S9_AS"/>
</dbReference>
<feature type="domain" description="Peptidase S9A N-terminal" evidence="9">
    <location>
        <begin position="39"/>
        <end position="121"/>
    </location>
</feature>
<dbReference type="Proteomes" id="UP000050741">
    <property type="component" value="Unassembled WGS sequence"/>
</dbReference>
<dbReference type="SUPFAM" id="SSF53474">
    <property type="entry name" value="alpha/beta-Hydrolases"/>
    <property type="match status" value="1"/>
</dbReference>
<dbReference type="PROSITE" id="PS00708">
    <property type="entry name" value="PRO_ENDOPEP_SER"/>
    <property type="match status" value="1"/>
</dbReference>
<evidence type="ECO:0000256" key="7">
    <source>
        <dbReference type="RuleBase" id="RU368024"/>
    </source>
</evidence>
<keyword evidence="4 7" id="KW-0645">Protease</keyword>
<protein>
    <recommendedName>
        <fullName evidence="3 7">Prolyl endopeptidase</fullName>
        <ecNumber evidence="7">3.4.21.-</ecNumber>
    </recommendedName>
</protein>
<dbReference type="InterPro" id="IPR001375">
    <property type="entry name" value="Peptidase_S9_cat"/>
</dbReference>
<dbReference type="GO" id="GO:0005829">
    <property type="term" value="C:cytosol"/>
    <property type="evidence" value="ECO:0007669"/>
    <property type="project" value="TreeGrafter"/>
</dbReference>
<dbReference type="PANTHER" id="PTHR42881">
    <property type="entry name" value="PROLYL ENDOPEPTIDASE"/>
    <property type="match status" value="1"/>
</dbReference>
<evidence type="ECO:0000256" key="5">
    <source>
        <dbReference type="ARBA" id="ARBA00022801"/>
    </source>
</evidence>
<dbReference type="Pfam" id="PF02897">
    <property type="entry name" value="Peptidase_S9_N"/>
    <property type="match status" value="2"/>
</dbReference>
<dbReference type="InterPro" id="IPR002470">
    <property type="entry name" value="Peptidase_S9A"/>
</dbReference>
<dbReference type="SUPFAM" id="SSF50993">
    <property type="entry name" value="Peptidase/esterase 'gauge' domain"/>
    <property type="match status" value="1"/>
</dbReference>
<proteinExistence type="inferred from homology"/>